<dbReference type="NCBIfam" id="NF008033">
    <property type="entry name" value="PRK10765.1"/>
    <property type="match status" value="1"/>
</dbReference>
<dbReference type="STRING" id="652.WL1483_639"/>
<accession>A0A0S2SEF6</accession>
<feature type="domain" description="Nitroreductase" evidence="6">
    <location>
        <begin position="8"/>
        <end position="159"/>
    </location>
</feature>
<dbReference type="InterPro" id="IPR016446">
    <property type="entry name" value="Flavin_OxRdtase_Frp"/>
</dbReference>
<dbReference type="PIRSF" id="PIRSF005426">
    <property type="entry name" value="Frp"/>
    <property type="match status" value="1"/>
</dbReference>
<dbReference type="CDD" id="cd02146">
    <property type="entry name" value="NfsA-like"/>
    <property type="match status" value="1"/>
</dbReference>
<evidence type="ECO:0000256" key="5">
    <source>
        <dbReference type="PIRNR" id="PIRNR005426"/>
    </source>
</evidence>
<dbReference type="EMBL" id="CP013067">
    <property type="protein sequence ID" value="ALP40058.1"/>
    <property type="molecule type" value="Genomic_DNA"/>
</dbReference>
<evidence type="ECO:0000259" key="6">
    <source>
        <dbReference type="Pfam" id="PF00881"/>
    </source>
</evidence>
<dbReference type="Gene3D" id="3.40.109.10">
    <property type="entry name" value="NADH Oxidase"/>
    <property type="match status" value="1"/>
</dbReference>
<dbReference type="OrthoDB" id="3181400at2"/>
<keyword evidence="2 5" id="KW-0285">Flavoprotein</keyword>
<dbReference type="Pfam" id="PF00881">
    <property type="entry name" value="Nitroreductase"/>
    <property type="match status" value="1"/>
</dbReference>
<dbReference type="InterPro" id="IPR000415">
    <property type="entry name" value="Nitroreductase-like"/>
</dbReference>
<dbReference type="PANTHER" id="PTHR43425:SF2">
    <property type="entry name" value="OXYGEN-INSENSITIVE NADPH NITROREDUCTASE"/>
    <property type="match status" value="1"/>
</dbReference>
<dbReference type="SUPFAM" id="SSF55469">
    <property type="entry name" value="FMN-dependent nitroreductase-like"/>
    <property type="match status" value="1"/>
</dbReference>
<evidence type="ECO:0000313" key="8">
    <source>
        <dbReference type="Proteomes" id="UP000058114"/>
    </source>
</evidence>
<dbReference type="InterPro" id="IPR029479">
    <property type="entry name" value="Nitroreductase"/>
</dbReference>
<dbReference type="RefSeq" id="WP_050665884.1">
    <property type="nucleotide sequence ID" value="NZ_CDDB01000039.1"/>
</dbReference>
<evidence type="ECO:0000256" key="4">
    <source>
        <dbReference type="ARBA" id="ARBA00023002"/>
    </source>
</evidence>
<dbReference type="KEGG" id="asr:WL1483_639"/>
<evidence type="ECO:0000256" key="1">
    <source>
        <dbReference type="ARBA" id="ARBA00008366"/>
    </source>
</evidence>
<sequence>MNPVVDLILNHRSIRKFTSERVPQVQLDAILAAAQSASSSSFLQVTTILRVTDPALRAHLAVLAGEQPYVAEAAEFLVFCVDYHRHRAVAPDAMTGFTEQLLIGAIDGAIMAQNALLAAQSMGLGGVYIGGLRNHPDQVVEALALPQDVFPLFGLCLGHPAQIPERKPRLPRDLVVYENRYPERLDEALLTRYDAQMLAYYQHRSSNQKHQGWSGQIRRILGKESRPFMLASLQKQGFLLK</sequence>
<reference evidence="8" key="1">
    <citation type="submission" date="2015-10" db="EMBL/GenBank/DDBJ databases">
        <title>Complete Genome Sequence of Aeromonas schubertii strain WL1483.</title>
        <authorList>
            <person name="Liu L."/>
        </authorList>
    </citation>
    <scope>NUCLEOTIDE SEQUENCE [LARGE SCALE GENOMIC DNA]</scope>
    <source>
        <strain evidence="8">WL1483</strain>
    </source>
</reference>
<name>A0A0S2SEF6_9GAMM</name>
<keyword evidence="4 5" id="KW-0560">Oxidoreductase</keyword>
<gene>
    <name evidence="7" type="primary">nfsA</name>
    <name evidence="7" type="ORF">WL1483_639</name>
</gene>
<organism evidence="7 8">
    <name type="scientific">Aeromonas schubertii</name>
    <dbReference type="NCBI Taxonomy" id="652"/>
    <lineage>
        <taxon>Bacteria</taxon>
        <taxon>Pseudomonadati</taxon>
        <taxon>Pseudomonadota</taxon>
        <taxon>Gammaproteobacteria</taxon>
        <taxon>Aeromonadales</taxon>
        <taxon>Aeromonadaceae</taxon>
        <taxon>Aeromonas</taxon>
    </lineage>
</organism>
<proteinExistence type="inferred from homology"/>
<dbReference type="Proteomes" id="UP000058114">
    <property type="component" value="Chromosome"/>
</dbReference>
<protein>
    <submittedName>
        <fullName evidence="7">Nitroreductase A</fullName>
    </submittedName>
</protein>
<keyword evidence="3 5" id="KW-0288">FMN</keyword>
<comment type="similarity">
    <text evidence="1 5">Belongs to the flavin oxidoreductase frp family.</text>
</comment>
<dbReference type="AlphaFoldDB" id="A0A0S2SEF6"/>
<dbReference type="PANTHER" id="PTHR43425">
    <property type="entry name" value="OXYGEN-INSENSITIVE NADPH NITROREDUCTASE"/>
    <property type="match status" value="1"/>
</dbReference>
<keyword evidence="5" id="KW-0521">NADP</keyword>
<evidence type="ECO:0000313" key="7">
    <source>
        <dbReference type="EMBL" id="ALP40058.1"/>
    </source>
</evidence>
<reference evidence="7 8" key="2">
    <citation type="journal article" date="2016" name="Genome Announc.">
        <title>Complete Genome Sequence of the Highly Virulent Aeromonas schubertii Strain WL1483, Isolated from Diseased Snakehead Fish (Channa argus) in China.</title>
        <authorList>
            <person name="Liu L."/>
            <person name="Li N."/>
            <person name="Zhang D."/>
            <person name="Fu X."/>
            <person name="Shi C."/>
            <person name="Lin Q."/>
            <person name="Hao G."/>
        </authorList>
    </citation>
    <scope>NUCLEOTIDE SEQUENCE [LARGE SCALE GENOMIC DNA]</scope>
    <source>
        <strain evidence="7 8">WL1483</strain>
    </source>
</reference>
<evidence type="ECO:0000256" key="2">
    <source>
        <dbReference type="ARBA" id="ARBA00022630"/>
    </source>
</evidence>
<dbReference type="PATRIC" id="fig|652.5.peg.1795"/>
<dbReference type="GO" id="GO:0016491">
    <property type="term" value="F:oxidoreductase activity"/>
    <property type="evidence" value="ECO:0007669"/>
    <property type="project" value="UniProtKB-UniRule"/>
</dbReference>
<evidence type="ECO:0000256" key="3">
    <source>
        <dbReference type="ARBA" id="ARBA00022643"/>
    </source>
</evidence>